<keyword evidence="1" id="KW-1133">Transmembrane helix</keyword>
<keyword evidence="1" id="KW-0812">Transmembrane</keyword>
<evidence type="ECO:0000313" key="3">
    <source>
        <dbReference type="EMBL" id="MCZ2687519.1"/>
    </source>
</evidence>
<dbReference type="EMBL" id="CP036553">
    <property type="protein sequence ID" value="QCQ37905.1"/>
    <property type="molecule type" value="Genomic_DNA"/>
</dbReference>
<proteinExistence type="predicted"/>
<evidence type="ECO:0008006" key="8">
    <source>
        <dbReference type="Google" id="ProtNLM"/>
    </source>
</evidence>
<protein>
    <recommendedName>
        <fullName evidence="8">Transmembrane protein</fullName>
    </recommendedName>
</protein>
<dbReference type="EMBL" id="JAPTZU010000003">
    <property type="protein sequence ID" value="MCZ2687519.1"/>
    <property type="molecule type" value="Genomic_DNA"/>
</dbReference>
<dbReference type="PATRIC" id="fig|817.51.peg.1570"/>
<dbReference type="Proteomes" id="UP000028294">
    <property type="component" value="Chromosome"/>
</dbReference>
<feature type="transmembrane region" description="Helical" evidence="1">
    <location>
        <begin position="49"/>
        <end position="70"/>
    </location>
</feature>
<accession>A0A081TS98</accession>
<dbReference type="RefSeq" id="WP_005806926.1">
    <property type="nucleotide sequence ID" value="NZ_CAEUHN010000012.1"/>
</dbReference>
<sequence>MQTDNFTLGKKDLLILLGLTLVLPFPINWALIRLNPLTLMPGADDVPTWIGFGGSYIGGIIGGVISILILNKTLRQTGVLHHDLKLLQLDTIIYTQQQDWFTGFKQELAENLKSIDLYVLNTIVSSISMKNYAYAKEVLSEINKNLEYQMVAASFSFTSSRLSPEEQKYMQLVRRIQTEYSSFIKDILYYIPLAETMASRKKLNYEQLMDYTLSQYDYLQGQEGESAVSGAVIPRVMEIDPSDNIGKELERIMEERLTGRTYLYHMKSDLAEVTHQLIIYEEQRINAILYKPMGETH</sequence>
<reference evidence="6 7" key="3">
    <citation type="submission" date="2019-03" db="EMBL/GenBank/DDBJ databases">
        <title>Complete genome assembly of MDR B. fragilis.</title>
        <authorList>
            <person name="Sydenham T.V."/>
            <person name="Hasman H."/>
            <person name="Justesen U.S."/>
        </authorList>
    </citation>
    <scope>NUCLEOTIDE SEQUENCE [LARGE SCALE GENOMIC DNA]</scope>
    <source>
        <strain evidence="4 6">DCMOUH0067B</strain>
        <strain evidence="5 7">DCMSKEJBY0001B</strain>
    </source>
</reference>
<evidence type="ECO:0000256" key="1">
    <source>
        <dbReference type="SAM" id="Phobius"/>
    </source>
</evidence>
<dbReference type="Proteomes" id="UP001079672">
    <property type="component" value="Unassembled WGS sequence"/>
</dbReference>
<organism evidence="2">
    <name type="scientific">Bacteroides fragilis</name>
    <dbReference type="NCBI Taxonomy" id="817"/>
    <lineage>
        <taxon>Bacteria</taxon>
        <taxon>Pseudomonadati</taxon>
        <taxon>Bacteroidota</taxon>
        <taxon>Bacteroidia</taxon>
        <taxon>Bacteroidales</taxon>
        <taxon>Bacteroidaceae</taxon>
        <taxon>Bacteroides</taxon>
    </lineage>
</organism>
<evidence type="ECO:0000313" key="4">
    <source>
        <dbReference type="EMBL" id="QCQ37905.1"/>
    </source>
</evidence>
<dbReference type="EMBL" id="CP036546">
    <property type="protein sequence ID" value="QCQ46694.1"/>
    <property type="molecule type" value="Genomic_DNA"/>
</dbReference>
<evidence type="ECO:0000313" key="6">
    <source>
        <dbReference type="Proteomes" id="UP000028294"/>
    </source>
</evidence>
<evidence type="ECO:0000313" key="5">
    <source>
        <dbReference type="EMBL" id="QCQ46694.1"/>
    </source>
</evidence>
<evidence type="ECO:0000313" key="2">
    <source>
        <dbReference type="EMBL" id="KFX72680.1"/>
    </source>
</evidence>
<feature type="transmembrane region" description="Helical" evidence="1">
    <location>
        <begin position="12"/>
        <end position="29"/>
    </location>
</feature>
<dbReference type="Proteomes" id="UP000036847">
    <property type="component" value="Chromosome"/>
</dbReference>
<reference evidence="3" key="4">
    <citation type="submission" date="2022-12" db="EMBL/GenBank/DDBJ databases">
        <title>Development of a Multilocus Sequence Typing Scheme for Bacteroides fragilis Based on Whole Genome Sequencing Data and Clinical Application.</title>
        <authorList>
            <person name="Nielsen F.D."/>
            <person name="Justesen U.S."/>
        </authorList>
    </citation>
    <scope>NUCLEOTIDE SEQUENCE</scope>
    <source>
        <strain evidence="3">BF_AM_ODE_DK_2015_4</strain>
    </source>
</reference>
<evidence type="ECO:0000313" key="7">
    <source>
        <dbReference type="Proteomes" id="UP000036847"/>
    </source>
</evidence>
<gene>
    <name evidence="5" type="ORF">EC80_018600</name>
    <name evidence="2" type="ORF">EE52_0220210</name>
    <name evidence="4" type="ORF">IA74_018370</name>
    <name evidence="3" type="ORF">O1433_08390</name>
</gene>
<dbReference type="EMBL" id="JMZZ02000225">
    <property type="protein sequence ID" value="KFX72680.1"/>
    <property type="molecule type" value="Genomic_DNA"/>
</dbReference>
<reference evidence="2" key="1">
    <citation type="book" date="2014" name="THE 24TH EUROPEAN CONGRESS OF CLINICAL MICROBIOLOGY AND INFECTIOUS DISEASES" publisher="ECCMID 2014" city="Barcelona, Spain">
        <title>Identification of resistance genes in three multidrug-resistant Bacteroides fragilis isolates by whole genome sequencing.</title>
        <editorList>
            <person name="Unknown"/>
            <person name="A."/>
        </editorList>
        <authorList>
            <person name="Sydenham T.V."/>
            <person name="Hasman H."/>
            <person name="Wang M."/>
            <person name="Soki J."/>
            <person name="Nagy E."/>
            <person name="Justesen U.S."/>
        </authorList>
    </citation>
    <scope>NUCLEOTIDE SEQUENCE</scope>
    <source>
        <strain evidence="2">DCMOUH0018B</strain>
        <strain evidence="5">DCMSKEJBY0001B</strain>
    </source>
</reference>
<keyword evidence="1" id="KW-0472">Membrane</keyword>
<name>A0A081TS98_BACFG</name>
<dbReference type="OrthoDB" id="1029247at2"/>
<dbReference type="AlphaFoldDB" id="A0A081TS98"/>
<reference evidence="2" key="2">
    <citation type="submission" date="2014-07" db="EMBL/GenBank/DDBJ databases">
        <title>Genetics and epidemiology of antimicrobial resistance in B. fragilis group.</title>
        <authorList>
            <person name="Sydenham T.V."/>
            <person name="Hasman H."/>
            <person name="Kemp M."/>
            <person name="Justesen U.S."/>
        </authorList>
    </citation>
    <scope>NUCLEOTIDE SEQUENCE [LARGE SCALE GENOMIC DNA]</scope>
    <source>
        <strain evidence="2">DCMOUH0018B</strain>
    </source>
</reference>